<dbReference type="AlphaFoldDB" id="A0A3P1SVH8"/>
<protein>
    <submittedName>
        <fullName evidence="1">Glycerol kinase</fullName>
    </submittedName>
</protein>
<accession>A0A3P1SVH8</accession>
<comment type="caution">
    <text evidence="1">The sequence shown here is derived from an EMBL/GenBank/DDBJ whole genome shotgun (WGS) entry which is preliminary data.</text>
</comment>
<evidence type="ECO:0000313" key="2">
    <source>
        <dbReference type="Proteomes" id="UP000267535"/>
    </source>
</evidence>
<keyword evidence="1" id="KW-0418">Kinase</keyword>
<keyword evidence="2" id="KW-1185">Reference proteome</keyword>
<gene>
    <name evidence="1" type="ORF">EHS89_00985</name>
</gene>
<dbReference type="OrthoDB" id="5500241at2"/>
<dbReference type="EMBL" id="RQXV01000001">
    <property type="protein sequence ID" value="RRD01169.1"/>
    <property type="molecule type" value="Genomic_DNA"/>
</dbReference>
<dbReference type="Proteomes" id="UP000267535">
    <property type="component" value="Unassembled WGS sequence"/>
</dbReference>
<dbReference type="GO" id="GO:0016301">
    <property type="term" value="F:kinase activity"/>
    <property type="evidence" value="ECO:0007669"/>
    <property type="project" value="UniProtKB-KW"/>
</dbReference>
<dbReference type="RefSeq" id="WP_124924241.1">
    <property type="nucleotide sequence ID" value="NZ_BMOH01000001.1"/>
</dbReference>
<proteinExistence type="predicted"/>
<name>A0A3P1SVH8_9GAMM</name>
<evidence type="ECO:0000313" key="1">
    <source>
        <dbReference type="EMBL" id="RRD01169.1"/>
    </source>
</evidence>
<reference evidence="1 2" key="1">
    <citation type="submission" date="2018-11" db="EMBL/GenBank/DDBJ databases">
        <title>The draft genome sequence of Amphritea balenae JAMM 1525T.</title>
        <authorList>
            <person name="Fang Z."/>
            <person name="Zhang Y."/>
            <person name="Han X."/>
        </authorList>
    </citation>
    <scope>NUCLEOTIDE SEQUENCE [LARGE SCALE GENOMIC DNA]</scope>
    <source>
        <strain evidence="1 2">JAMM 1525</strain>
    </source>
</reference>
<sequence>MTKSPKQLSTSSLAKKLAKTTRQMFAELEALGWIKRDNEKWTLTAKGEFEQGSYRESDKFGRYIVWPESVLSHRALINPEDSYTSAKGLGLKTGRSVATINRLLAELGWIRPWLRGWQVTDSGVAVGGVQKEDSRTAIPYVSWPKRLTEDAVFKRNLKQFDSYITAVTSISGCSALDGHLLRSEAEVKIDNWLYLSGIIHACKRYLPIVEQAQADFYLPDGQLYIEFWGSENDPAYLAEKMRKKSLYQANNLNLLELQESDLDDLDERLPRALRKFGIEC</sequence>
<keyword evidence="1" id="KW-0808">Transferase</keyword>
<dbReference type="Gene3D" id="3.40.960.10">
    <property type="entry name" value="VSR Endonuclease"/>
    <property type="match status" value="1"/>
</dbReference>
<organism evidence="1 2">
    <name type="scientific">Amphritea balenae</name>
    <dbReference type="NCBI Taxonomy" id="452629"/>
    <lineage>
        <taxon>Bacteria</taxon>
        <taxon>Pseudomonadati</taxon>
        <taxon>Pseudomonadota</taxon>
        <taxon>Gammaproteobacteria</taxon>
        <taxon>Oceanospirillales</taxon>
        <taxon>Oceanospirillaceae</taxon>
        <taxon>Amphritea</taxon>
    </lineage>
</organism>